<organism evidence="2 3">
    <name type="scientific">Musa acuminata subsp. malaccensis</name>
    <name type="common">Wild banana</name>
    <name type="synonym">Musa malaccensis</name>
    <dbReference type="NCBI Taxonomy" id="214687"/>
    <lineage>
        <taxon>Eukaryota</taxon>
        <taxon>Viridiplantae</taxon>
        <taxon>Streptophyta</taxon>
        <taxon>Embryophyta</taxon>
        <taxon>Tracheophyta</taxon>
        <taxon>Spermatophyta</taxon>
        <taxon>Magnoliopsida</taxon>
        <taxon>Liliopsida</taxon>
        <taxon>Zingiberales</taxon>
        <taxon>Musaceae</taxon>
        <taxon>Musa</taxon>
    </lineage>
</organism>
<dbReference type="InParanoid" id="A0A804IFZ3"/>
<dbReference type="EnsemblPlants" id="Ma03_t24930.1">
    <property type="protein sequence ID" value="Ma03_p24930.1"/>
    <property type="gene ID" value="Ma03_g24930"/>
</dbReference>
<reference evidence="2" key="1">
    <citation type="submission" date="2021-05" db="UniProtKB">
        <authorList>
            <consortium name="EnsemblPlants"/>
        </authorList>
    </citation>
    <scope>IDENTIFICATION</scope>
    <source>
        <strain evidence="2">subsp. malaccensis</strain>
    </source>
</reference>
<name>A0A804IFZ3_MUSAM</name>
<protein>
    <submittedName>
        <fullName evidence="2">Uncharacterized protein</fullName>
    </submittedName>
</protein>
<evidence type="ECO:0000313" key="3">
    <source>
        <dbReference type="Proteomes" id="UP000012960"/>
    </source>
</evidence>
<evidence type="ECO:0000313" key="2">
    <source>
        <dbReference type="EnsemblPlants" id="Ma03_p24930.1"/>
    </source>
</evidence>
<keyword evidence="3" id="KW-1185">Reference proteome</keyword>
<dbReference type="Proteomes" id="UP000012960">
    <property type="component" value="Unplaced"/>
</dbReference>
<accession>A0A804IFZ3</accession>
<dbReference type="AlphaFoldDB" id="A0A804IFZ3"/>
<dbReference type="Gramene" id="Ma03_t24930.1">
    <property type="protein sequence ID" value="Ma03_p24930.1"/>
    <property type="gene ID" value="Ma03_g24930"/>
</dbReference>
<sequence>MVPWGHAFGPLRKSSWFISGSFPVRSAEEIFLMVPWGHAFGPLRKSLSGNRLALFRLPHLPEKPRRPPVPASLLGQHHDEAY</sequence>
<feature type="region of interest" description="Disordered" evidence="1">
    <location>
        <begin position="60"/>
        <end position="82"/>
    </location>
</feature>
<proteinExistence type="predicted"/>
<evidence type="ECO:0000256" key="1">
    <source>
        <dbReference type="SAM" id="MobiDB-lite"/>
    </source>
</evidence>